<evidence type="ECO:0000313" key="2">
    <source>
        <dbReference type="EMBL" id="ABU23896.1"/>
    </source>
</evidence>
<protein>
    <submittedName>
        <fullName evidence="2">Uncharacterized protein</fullName>
    </submittedName>
</protein>
<dbReference type="HOGENOM" id="CLU_214473_0_0_3"/>
<sequence>MKTASKELQKLRSMAETSLNKTAELQQVLAQIEATLSRAELQKVIEKTTKS</sequence>
<reference evidence="2 3" key="1">
    <citation type="journal article" date="2007" name="PLoS Genet.">
        <title>Patterns and implications of gene gain and loss in the evolution of Prochlorococcus.</title>
        <authorList>
            <person name="Kettler G.C."/>
            <person name="Martiny A.C."/>
            <person name="Huang K."/>
            <person name="Zucker J."/>
            <person name="Coleman M.L."/>
            <person name="Rodrigue S."/>
            <person name="Chen F."/>
            <person name="Lapidus A."/>
            <person name="Ferriera S."/>
            <person name="Johnson J."/>
            <person name="Steglich C."/>
            <person name="Church G.M."/>
            <person name="Richardson P."/>
            <person name="Chisholm S.W."/>
        </authorList>
    </citation>
    <scope>NUCLEOTIDE SEQUENCE [LARGE SCALE GENOMIC DNA]</scope>
    <source>
        <strain evidence="2 3">NATL2A</strain>
    </source>
</reference>
<accession>A7MDF8</accession>
<dbReference type="RefSeq" id="WP_011295121.1">
    <property type="nucleotide sequence ID" value="NC_007335.2"/>
</dbReference>
<dbReference type="KEGG" id="pmn:PMN2A_1962"/>
<name>A7MDF8_PROMT</name>
<proteinExistence type="predicted"/>
<evidence type="ECO:0000313" key="3">
    <source>
        <dbReference type="Proteomes" id="UP000002535"/>
    </source>
</evidence>
<gene>
    <name evidence="2" type="ordered locus">PMN2A_1962</name>
</gene>
<feature type="coiled-coil region" evidence="1">
    <location>
        <begin position="1"/>
        <end position="42"/>
    </location>
</feature>
<dbReference type="AlphaFoldDB" id="A7MDF8"/>
<organism evidence="2 3">
    <name type="scientific">Prochlorococcus marinus (strain NATL2A)</name>
    <dbReference type="NCBI Taxonomy" id="59920"/>
    <lineage>
        <taxon>Bacteria</taxon>
        <taxon>Bacillati</taxon>
        <taxon>Cyanobacteriota</taxon>
        <taxon>Cyanophyceae</taxon>
        <taxon>Synechococcales</taxon>
        <taxon>Prochlorococcaceae</taxon>
        <taxon>Prochlorococcus</taxon>
    </lineage>
</organism>
<dbReference type="Proteomes" id="UP000002535">
    <property type="component" value="Chromosome"/>
</dbReference>
<evidence type="ECO:0000256" key="1">
    <source>
        <dbReference type="SAM" id="Coils"/>
    </source>
</evidence>
<dbReference type="PhylomeDB" id="A7MDF8"/>
<keyword evidence="3" id="KW-1185">Reference proteome</keyword>
<dbReference type="EMBL" id="CP000095">
    <property type="protein sequence ID" value="ABU23896.1"/>
    <property type="molecule type" value="Genomic_DNA"/>
</dbReference>
<keyword evidence="1" id="KW-0175">Coiled coil</keyword>